<dbReference type="EMBL" id="BPLQ01010507">
    <property type="protein sequence ID" value="GIY51217.1"/>
    <property type="molecule type" value="Genomic_DNA"/>
</dbReference>
<dbReference type="AlphaFoldDB" id="A0AAV4U0E5"/>
<reference evidence="2 3" key="1">
    <citation type="submission" date="2021-06" db="EMBL/GenBank/DDBJ databases">
        <title>Caerostris darwini draft genome.</title>
        <authorList>
            <person name="Kono N."/>
            <person name="Arakawa K."/>
        </authorList>
    </citation>
    <scope>NUCLEOTIDE SEQUENCE [LARGE SCALE GENOMIC DNA]</scope>
</reference>
<dbReference type="GO" id="GO:0016491">
    <property type="term" value="F:oxidoreductase activity"/>
    <property type="evidence" value="ECO:0007669"/>
    <property type="project" value="UniProtKB-KW"/>
</dbReference>
<evidence type="ECO:0000256" key="1">
    <source>
        <dbReference type="ARBA" id="ARBA00023002"/>
    </source>
</evidence>
<accession>A0AAV4U0E5</accession>
<dbReference type="Proteomes" id="UP001054837">
    <property type="component" value="Unassembled WGS sequence"/>
</dbReference>
<keyword evidence="3" id="KW-1185">Reference proteome</keyword>
<gene>
    <name evidence="2" type="primary">Rdh13_1</name>
    <name evidence="2" type="ORF">CDAR_37721</name>
</gene>
<feature type="non-terminal residue" evidence="2">
    <location>
        <position position="1"/>
    </location>
</feature>
<dbReference type="PANTHER" id="PTHR43157">
    <property type="entry name" value="PHOSPHATIDYLINOSITOL-GLYCAN BIOSYNTHESIS CLASS F PROTEIN-RELATED"/>
    <property type="match status" value="1"/>
</dbReference>
<name>A0AAV4U0E5_9ARAC</name>
<sequence length="101" mass="11076">TGVTTYCLHPGAVHTGLGRHLGSSVGSFVGRLYEATSKRFFKSALMGAQTTIHCSVEERLAFESGYYYCDLSVINPSSTAQDDDLARRLWADSESFVSNYL</sequence>
<protein>
    <submittedName>
        <fullName evidence="2">Retinol dehydrogenase 13</fullName>
    </submittedName>
</protein>
<keyword evidence="1" id="KW-0560">Oxidoreductase</keyword>
<evidence type="ECO:0000313" key="2">
    <source>
        <dbReference type="EMBL" id="GIY51217.1"/>
    </source>
</evidence>
<evidence type="ECO:0000313" key="3">
    <source>
        <dbReference type="Proteomes" id="UP001054837"/>
    </source>
</evidence>
<proteinExistence type="predicted"/>
<organism evidence="2 3">
    <name type="scientific">Caerostris darwini</name>
    <dbReference type="NCBI Taxonomy" id="1538125"/>
    <lineage>
        <taxon>Eukaryota</taxon>
        <taxon>Metazoa</taxon>
        <taxon>Ecdysozoa</taxon>
        <taxon>Arthropoda</taxon>
        <taxon>Chelicerata</taxon>
        <taxon>Arachnida</taxon>
        <taxon>Araneae</taxon>
        <taxon>Araneomorphae</taxon>
        <taxon>Entelegynae</taxon>
        <taxon>Araneoidea</taxon>
        <taxon>Araneidae</taxon>
        <taxon>Caerostris</taxon>
    </lineage>
</organism>
<dbReference type="PANTHER" id="PTHR43157:SF31">
    <property type="entry name" value="PHOSPHATIDYLINOSITOL-GLYCAN BIOSYNTHESIS CLASS F PROTEIN"/>
    <property type="match status" value="1"/>
</dbReference>
<dbReference type="Gene3D" id="3.40.50.720">
    <property type="entry name" value="NAD(P)-binding Rossmann-like Domain"/>
    <property type="match status" value="1"/>
</dbReference>
<comment type="caution">
    <text evidence="2">The sequence shown here is derived from an EMBL/GenBank/DDBJ whole genome shotgun (WGS) entry which is preliminary data.</text>
</comment>